<dbReference type="Pfam" id="PF13349">
    <property type="entry name" value="DUF4097"/>
    <property type="match status" value="1"/>
</dbReference>
<name>A0ABP6LJX4_9ACTN</name>
<reference evidence="3" key="1">
    <citation type="journal article" date="2019" name="Int. J. Syst. Evol. Microbiol.">
        <title>The Global Catalogue of Microorganisms (GCM) 10K type strain sequencing project: providing services to taxonomists for standard genome sequencing and annotation.</title>
        <authorList>
            <consortium name="The Broad Institute Genomics Platform"/>
            <consortium name="The Broad Institute Genome Sequencing Center for Infectious Disease"/>
            <person name="Wu L."/>
            <person name="Ma J."/>
        </authorList>
    </citation>
    <scope>NUCLEOTIDE SEQUENCE [LARGE SCALE GENOMIC DNA]</scope>
    <source>
        <strain evidence="3">JCM 9091</strain>
    </source>
</reference>
<evidence type="ECO:0000259" key="1">
    <source>
        <dbReference type="Pfam" id="PF13349"/>
    </source>
</evidence>
<dbReference type="Proteomes" id="UP001501532">
    <property type="component" value="Unassembled WGS sequence"/>
</dbReference>
<organism evidence="2 3">
    <name type="scientific">Streptomyces glomeratus</name>
    <dbReference type="NCBI Taxonomy" id="284452"/>
    <lineage>
        <taxon>Bacteria</taxon>
        <taxon>Bacillati</taxon>
        <taxon>Actinomycetota</taxon>
        <taxon>Actinomycetes</taxon>
        <taxon>Kitasatosporales</taxon>
        <taxon>Streptomycetaceae</taxon>
        <taxon>Streptomyces</taxon>
    </lineage>
</organism>
<proteinExistence type="predicted"/>
<dbReference type="InterPro" id="IPR025164">
    <property type="entry name" value="Toastrack_DUF4097"/>
</dbReference>
<gene>
    <name evidence="2" type="ORF">GCM10010448_25820</name>
</gene>
<evidence type="ECO:0000313" key="3">
    <source>
        <dbReference type="Proteomes" id="UP001501532"/>
    </source>
</evidence>
<feature type="domain" description="DUF4097" evidence="1">
    <location>
        <begin position="81"/>
        <end position="205"/>
    </location>
</feature>
<accession>A0ABP6LJX4</accession>
<evidence type="ECO:0000313" key="2">
    <source>
        <dbReference type="EMBL" id="GAA3041998.1"/>
    </source>
</evidence>
<keyword evidence="3" id="KW-1185">Reference proteome</keyword>
<dbReference type="EMBL" id="BAAAUF010000018">
    <property type="protein sequence ID" value="GAA3041998.1"/>
    <property type="molecule type" value="Genomic_DNA"/>
</dbReference>
<protein>
    <submittedName>
        <fullName evidence="2">DUF4097 family beta strand repeat-containing protein</fullName>
    </submittedName>
</protein>
<comment type="caution">
    <text evidence="2">The sequence shown here is derived from an EMBL/GenBank/DDBJ whole genome shotgun (WGS) entry which is preliminary data.</text>
</comment>
<sequence>MQKQQSTMQKFDTPAPISAVLDIPAGRIRCIAADRADTTVEVLPADASKTRDMQAAEQTTVHYGDGVLRIQTPAGNRILGASGCIEVTIQLPVGSRIEAKAASAGFRGVGRLGDVAFEGSQGSVELDEAESARLTLLAGDVSVGRLHGPARISTQKGDLHIAEAVRGTVTLRTEHGGISVGAARGVSASLDAGTAYGRIHNALKNTDGDAAGLNIHATTAYGDITARSV</sequence>